<evidence type="ECO:0000256" key="7">
    <source>
        <dbReference type="ARBA" id="ARBA00023237"/>
    </source>
</evidence>
<evidence type="ECO:0000256" key="9">
    <source>
        <dbReference type="SAM" id="SignalP"/>
    </source>
</evidence>
<dbReference type="PANTHER" id="PTHR30069:SF29">
    <property type="entry name" value="HEMOGLOBIN AND HEMOGLOBIN-HAPTOGLOBIN-BINDING PROTEIN 1-RELATED"/>
    <property type="match status" value="1"/>
</dbReference>
<evidence type="ECO:0000259" key="10">
    <source>
        <dbReference type="Pfam" id="PF07715"/>
    </source>
</evidence>
<evidence type="ECO:0000313" key="12">
    <source>
        <dbReference type="Proteomes" id="UP000236893"/>
    </source>
</evidence>
<evidence type="ECO:0000256" key="6">
    <source>
        <dbReference type="ARBA" id="ARBA00023136"/>
    </source>
</evidence>
<dbReference type="PROSITE" id="PS52016">
    <property type="entry name" value="TONB_DEPENDENT_REC_3"/>
    <property type="match status" value="1"/>
</dbReference>
<evidence type="ECO:0000313" key="11">
    <source>
        <dbReference type="EMBL" id="POY35667.1"/>
    </source>
</evidence>
<keyword evidence="3 8" id="KW-1134">Transmembrane beta strand</keyword>
<reference evidence="11 12" key="1">
    <citation type="submission" date="2018-01" db="EMBL/GenBank/DDBJ databases">
        <authorList>
            <person name="Gaut B.S."/>
            <person name="Morton B.R."/>
            <person name="Clegg M.T."/>
            <person name="Duvall M.R."/>
        </authorList>
    </citation>
    <scope>NUCLEOTIDE SEQUENCE [LARGE SCALE GENOMIC DNA]</scope>
    <source>
        <strain evidence="11 12">HR-AV</strain>
    </source>
</reference>
<accession>A0A2S5A075</accession>
<dbReference type="InterPro" id="IPR037066">
    <property type="entry name" value="Plug_dom_sf"/>
</dbReference>
<dbReference type="InterPro" id="IPR023997">
    <property type="entry name" value="TonB-dep_OMP_SusC/RagA_CS"/>
</dbReference>
<feature type="signal peptide" evidence="9">
    <location>
        <begin position="1"/>
        <end position="26"/>
    </location>
</feature>
<sequence>MRIRHLRKMLLAFFCTVLIAPLVTFAQVNVKGKVTDAVTNEPLAGVSVTIKGSTTGTATGPDGSFTISAPSSTSQLQFSLLGYRTQTFAASGTLDVKLVEDVAKLEEVVITGLATNVKRSNLANSVATISSKELTGVSNPQTLEGALNGKLVGANIVSQSGAPGGGMSVRLRGLTSVNSNTQPLYVIDGVVIDNSAISGGINTITQASRGGVATSNQDNPSNRMADINPQDIENVEVLKGPSAAAIYGSQASSGVIIITTKRGKEGKTTISFTQDIGTSEAIRLLGVRQWDEDKIQQFYGSNQANADAQKQLYRAAAAANSLHDYEKEMYGETGFLSTSSLSLKGGSEKTSFFLSGLYMDENGIIKNSGYQKSAIRANIDHKISNKFNISVNTTYTNSTSDRGLTNNDNTGVTYGVALSSTPTYAQIFPDEAGRYPRNAYGASNPLETRDLITNREKINRFVGGLSITAYLQQSSNSVTKLLLKGGLDYYTLNTKAIFPNTLQFESEGQGTNGANIEGNTNNLNTNASAYFVNVFNTSERKYTFTTSAGADMFNYDQNQLLTTSTEIIGSQTSQAQASAVKVDQKVFPRKIRGMFAQEEVNFEDKVIFTAAVRLDKSSDNADVNKFEAYPKASVAVNLANFDFWKSKTVDHFKLRAAYGESANFPTFGSKFTAFSPFNIGGNGGTLIGVLNPAGNVQQGNDQVKQERQQEFETGFDLTLWDGKVAFEATYYKRQGKDLIFAANIPASTGFAQKIINGGTLENHGWELGLTLLPVNTPNFKWTSRNSFWMNRSKMKELDVPSFRIGAFSNALANYLIEEGKSPTEIVGPDDTNGDGTADGVFVLGNSEPKFQMSFSNDFFIYKNFSVSFVLHWKYKCDNINLTELLNDLGGTSPDFDQDDNGNGVVNGVERPSLLGVSARPLVQDASYLRMRDIGIYYSVSPSVVKNAFNGVVSGIKFGVSATNLFTITPYKSYDPEVSNFGSGGFSTAVEVMPYPSAKRMFFHLTVDF</sequence>
<keyword evidence="4 8" id="KW-0812">Transmembrane</keyword>
<feature type="domain" description="TonB-dependent receptor plug" evidence="10">
    <location>
        <begin position="120"/>
        <end position="255"/>
    </location>
</feature>
<evidence type="ECO:0000256" key="4">
    <source>
        <dbReference type="ARBA" id="ARBA00022692"/>
    </source>
</evidence>
<keyword evidence="12" id="KW-1185">Reference proteome</keyword>
<keyword evidence="2 8" id="KW-0813">Transport</keyword>
<keyword evidence="7 8" id="KW-0998">Cell outer membrane</keyword>
<comment type="similarity">
    <text evidence="8">Belongs to the TonB-dependent receptor family.</text>
</comment>
<dbReference type="AlphaFoldDB" id="A0A2S5A075"/>
<dbReference type="Pfam" id="PF07715">
    <property type="entry name" value="Plug"/>
    <property type="match status" value="1"/>
</dbReference>
<keyword evidence="5 9" id="KW-0732">Signal</keyword>
<feature type="chain" id="PRO_5015665693" evidence="9">
    <location>
        <begin position="27"/>
        <end position="1008"/>
    </location>
</feature>
<gene>
    <name evidence="11" type="ORF">C3K47_14845</name>
</gene>
<dbReference type="RefSeq" id="WP_103789940.1">
    <property type="nucleotide sequence ID" value="NZ_PQVF01000010.1"/>
</dbReference>
<dbReference type="GO" id="GO:0015344">
    <property type="term" value="F:siderophore uptake transmembrane transporter activity"/>
    <property type="evidence" value="ECO:0007669"/>
    <property type="project" value="TreeGrafter"/>
</dbReference>
<dbReference type="Gene3D" id="2.170.130.10">
    <property type="entry name" value="TonB-dependent receptor, plug domain"/>
    <property type="match status" value="1"/>
</dbReference>
<evidence type="ECO:0000256" key="5">
    <source>
        <dbReference type="ARBA" id="ARBA00022729"/>
    </source>
</evidence>
<dbReference type="EMBL" id="PQVF01000010">
    <property type="protein sequence ID" value="POY35667.1"/>
    <property type="molecule type" value="Genomic_DNA"/>
</dbReference>
<keyword evidence="6 8" id="KW-0472">Membrane</keyword>
<dbReference type="SUPFAM" id="SSF49464">
    <property type="entry name" value="Carboxypeptidase regulatory domain-like"/>
    <property type="match status" value="1"/>
</dbReference>
<dbReference type="GO" id="GO:0009279">
    <property type="term" value="C:cell outer membrane"/>
    <property type="evidence" value="ECO:0007669"/>
    <property type="project" value="UniProtKB-SubCell"/>
</dbReference>
<proteinExistence type="inferred from homology"/>
<evidence type="ECO:0000256" key="2">
    <source>
        <dbReference type="ARBA" id="ARBA00022448"/>
    </source>
</evidence>
<dbReference type="Gene3D" id="2.40.170.20">
    <property type="entry name" value="TonB-dependent receptor, beta-barrel domain"/>
    <property type="match status" value="1"/>
</dbReference>
<dbReference type="GO" id="GO:0044718">
    <property type="term" value="P:siderophore transmembrane transport"/>
    <property type="evidence" value="ECO:0007669"/>
    <property type="project" value="TreeGrafter"/>
</dbReference>
<organism evidence="11 12">
    <name type="scientific">Solitalea longa</name>
    <dbReference type="NCBI Taxonomy" id="2079460"/>
    <lineage>
        <taxon>Bacteria</taxon>
        <taxon>Pseudomonadati</taxon>
        <taxon>Bacteroidota</taxon>
        <taxon>Sphingobacteriia</taxon>
        <taxon>Sphingobacteriales</taxon>
        <taxon>Sphingobacteriaceae</taxon>
        <taxon>Solitalea</taxon>
    </lineage>
</organism>
<evidence type="ECO:0000256" key="3">
    <source>
        <dbReference type="ARBA" id="ARBA00022452"/>
    </source>
</evidence>
<dbReference type="SUPFAM" id="SSF56935">
    <property type="entry name" value="Porins"/>
    <property type="match status" value="1"/>
</dbReference>
<name>A0A2S5A075_9SPHI</name>
<dbReference type="InterPro" id="IPR039426">
    <property type="entry name" value="TonB-dep_rcpt-like"/>
</dbReference>
<dbReference type="Proteomes" id="UP000236893">
    <property type="component" value="Unassembled WGS sequence"/>
</dbReference>
<evidence type="ECO:0000256" key="1">
    <source>
        <dbReference type="ARBA" id="ARBA00004571"/>
    </source>
</evidence>
<evidence type="ECO:0000256" key="8">
    <source>
        <dbReference type="PROSITE-ProRule" id="PRU01360"/>
    </source>
</evidence>
<dbReference type="NCBIfam" id="TIGR04057">
    <property type="entry name" value="SusC_RagA_signa"/>
    <property type="match status" value="1"/>
</dbReference>
<dbReference type="InterPro" id="IPR012910">
    <property type="entry name" value="Plug_dom"/>
</dbReference>
<dbReference type="OrthoDB" id="9768177at2"/>
<dbReference type="PANTHER" id="PTHR30069">
    <property type="entry name" value="TONB-DEPENDENT OUTER MEMBRANE RECEPTOR"/>
    <property type="match status" value="1"/>
</dbReference>
<dbReference type="Pfam" id="PF13715">
    <property type="entry name" value="CarbopepD_reg_2"/>
    <property type="match status" value="1"/>
</dbReference>
<dbReference type="NCBIfam" id="TIGR04056">
    <property type="entry name" value="OMP_RagA_SusC"/>
    <property type="match status" value="1"/>
</dbReference>
<dbReference type="InterPro" id="IPR008969">
    <property type="entry name" value="CarboxyPept-like_regulatory"/>
</dbReference>
<protein>
    <submittedName>
        <fullName evidence="11">SusC/RagA family TonB-linked outer membrane protein</fullName>
    </submittedName>
</protein>
<dbReference type="InterPro" id="IPR036942">
    <property type="entry name" value="Beta-barrel_TonB_sf"/>
</dbReference>
<comment type="subcellular location">
    <subcellularLocation>
        <location evidence="1 8">Cell outer membrane</location>
        <topology evidence="1 8">Multi-pass membrane protein</topology>
    </subcellularLocation>
</comment>
<dbReference type="InterPro" id="IPR023996">
    <property type="entry name" value="TonB-dep_OMP_SusC/RagA"/>
</dbReference>
<comment type="caution">
    <text evidence="11">The sequence shown here is derived from an EMBL/GenBank/DDBJ whole genome shotgun (WGS) entry which is preliminary data.</text>
</comment>
<dbReference type="Gene3D" id="2.60.40.1120">
    <property type="entry name" value="Carboxypeptidase-like, regulatory domain"/>
    <property type="match status" value="1"/>
</dbReference>